<keyword evidence="4" id="KW-1185">Reference proteome</keyword>
<keyword evidence="1 3" id="KW-0812">Transmembrane</keyword>
<dbReference type="GeneID" id="25567043"/>
<dbReference type="eggNOG" id="KOG1109">
    <property type="taxonomic scope" value="Eukaryota"/>
</dbReference>
<name>A0A0L0DIX8_THETB</name>
<organism evidence="3 4">
    <name type="scientific">Thecamonas trahens ATCC 50062</name>
    <dbReference type="NCBI Taxonomy" id="461836"/>
    <lineage>
        <taxon>Eukaryota</taxon>
        <taxon>Apusozoa</taxon>
        <taxon>Apusomonadida</taxon>
        <taxon>Apusomonadidae</taxon>
        <taxon>Thecamonas</taxon>
    </lineage>
</organism>
<dbReference type="EMBL" id="GL349472">
    <property type="protein sequence ID" value="KNC52354.1"/>
    <property type="molecule type" value="Genomic_DNA"/>
</dbReference>
<evidence type="ECO:0000313" key="4">
    <source>
        <dbReference type="Proteomes" id="UP000054408"/>
    </source>
</evidence>
<feature type="transmembrane region" description="Helical" evidence="1">
    <location>
        <begin position="184"/>
        <end position="205"/>
    </location>
</feature>
<dbReference type="RefSeq" id="XP_013755403.1">
    <property type="nucleotide sequence ID" value="XM_013899949.1"/>
</dbReference>
<evidence type="ECO:0000259" key="2">
    <source>
        <dbReference type="Pfam" id="PF09335"/>
    </source>
</evidence>
<protein>
    <submittedName>
        <fullName evidence="3">Transmembrane protein 49</fullName>
    </submittedName>
</protein>
<dbReference type="Proteomes" id="UP000054408">
    <property type="component" value="Unassembled WGS sequence"/>
</dbReference>
<keyword evidence="1" id="KW-1133">Transmembrane helix</keyword>
<feature type="non-terminal residue" evidence="3">
    <location>
        <position position="1"/>
    </location>
</feature>
<sequence length="233" mass="25891">MVAWPCLLWGAGTAIGEIPPYAVSRAARLAGEANEELDEWIENESASSVVNAMRDWMFVSLEKYGFWAILAFAAWPNMAFDLCGLACGHFLIPFWVFFGATFIGKALIKVNGQALFFITIFRKEYLDVLVRFVERFTPEAWNIDEKVNEAFLKQRARFMPGADGAATATASSPTAPPAPLLARLWSVVMIAFIGWFALSVVHSFAQQRAASDIRREAAEAKESARIYYATQSS</sequence>
<accession>A0A0L0DIX8</accession>
<gene>
    <name evidence="3" type="ORF">AMSG_08327</name>
</gene>
<feature type="transmembrane region" description="Helical" evidence="1">
    <location>
        <begin position="90"/>
        <end position="108"/>
    </location>
</feature>
<proteinExistence type="predicted"/>
<keyword evidence="1" id="KW-0472">Membrane</keyword>
<dbReference type="STRING" id="461836.A0A0L0DIX8"/>
<dbReference type="AlphaFoldDB" id="A0A0L0DIX8"/>
<evidence type="ECO:0000256" key="1">
    <source>
        <dbReference type="SAM" id="Phobius"/>
    </source>
</evidence>
<dbReference type="InterPro" id="IPR032816">
    <property type="entry name" value="VTT_dom"/>
</dbReference>
<dbReference type="OrthoDB" id="2016540at2759"/>
<feature type="domain" description="VTT" evidence="2">
    <location>
        <begin position="12"/>
        <end position="106"/>
    </location>
</feature>
<reference evidence="3 4" key="1">
    <citation type="submission" date="2010-05" db="EMBL/GenBank/DDBJ databases">
        <title>The Genome Sequence of Thecamonas trahens ATCC 50062.</title>
        <authorList>
            <consortium name="The Broad Institute Genome Sequencing Platform"/>
            <person name="Russ C."/>
            <person name="Cuomo C."/>
            <person name="Shea T."/>
            <person name="Young S.K."/>
            <person name="Zeng Q."/>
            <person name="Koehrsen M."/>
            <person name="Haas B."/>
            <person name="Borodovsky M."/>
            <person name="Guigo R."/>
            <person name="Alvarado L."/>
            <person name="Berlin A."/>
            <person name="Bochicchio J."/>
            <person name="Borenstein D."/>
            <person name="Chapman S."/>
            <person name="Chen Z."/>
            <person name="Freedman E."/>
            <person name="Gellesch M."/>
            <person name="Goldberg J."/>
            <person name="Griggs A."/>
            <person name="Gujja S."/>
            <person name="Heilman E."/>
            <person name="Heiman D."/>
            <person name="Hepburn T."/>
            <person name="Howarth C."/>
            <person name="Jen D."/>
            <person name="Larson L."/>
            <person name="Mehta T."/>
            <person name="Park D."/>
            <person name="Pearson M."/>
            <person name="Roberts A."/>
            <person name="Saif S."/>
            <person name="Shenoy N."/>
            <person name="Sisk P."/>
            <person name="Stolte C."/>
            <person name="Sykes S."/>
            <person name="Thomson T."/>
            <person name="Walk T."/>
            <person name="White J."/>
            <person name="Yandava C."/>
            <person name="Burger G."/>
            <person name="Gray M.W."/>
            <person name="Holland P.W.H."/>
            <person name="King N."/>
            <person name="Lang F.B.F."/>
            <person name="Roger A.J."/>
            <person name="Ruiz-Trillo I."/>
            <person name="Lander E."/>
            <person name="Nusbaum C."/>
        </authorList>
    </citation>
    <scope>NUCLEOTIDE SEQUENCE [LARGE SCALE GENOMIC DNA]</scope>
    <source>
        <strain evidence="3 4">ATCC 50062</strain>
    </source>
</reference>
<evidence type="ECO:0000313" key="3">
    <source>
        <dbReference type="EMBL" id="KNC52354.1"/>
    </source>
</evidence>
<dbReference type="Pfam" id="PF09335">
    <property type="entry name" value="VTT_dom"/>
    <property type="match status" value="1"/>
</dbReference>
<feature type="transmembrane region" description="Helical" evidence="1">
    <location>
        <begin position="64"/>
        <end position="83"/>
    </location>
</feature>